<proteinExistence type="predicted"/>
<dbReference type="EMBL" id="BK032719">
    <property type="protein sequence ID" value="DAF56577.1"/>
    <property type="molecule type" value="Genomic_DNA"/>
</dbReference>
<sequence>MDFSKFMILLKQHRKHLTFQQFNTLKGQARAGDVDAAFKGLQKLLQRRTASC</sequence>
<reference evidence="1" key="1">
    <citation type="journal article" date="2021" name="Proc. Natl. Acad. Sci. U.S.A.">
        <title>A Catalog of Tens of Thousands of Viruses from Human Metagenomes Reveals Hidden Associations with Chronic Diseases.</title>
        <authorList>
            <person name="Tisza M.J."/>
            <person name="Buck C.B."/>
        </authorList>
    </citation>
    <scope>NUCLEOTIDE SEQUENCE</scope>
    <source>
        <strain evidence="1">CtSOv1</strain>
    </source>
</reference>
<evidence type="ECO:0000313" key="1">
    <source>
        <dbReference type="EMBL" id="DAF56577.1"/>
    </source>
</evidence>
<organism evidence="1">
    <name type="scientific">Siphoviridae sp. ctSOv1</name>
    <dbReference type="NCBI Taxonomy" id="2827872"/>
    <lineage>
        <taxon>Viruses</taxon>
        <taxon>Duplodnaviria</taxon>
        <taxon>Heunggongvirae</taxon>
        <taxon>Uroviricota</taxon>
        <taxon>Caudoviricetes</taxon>
    </lineage>
</organism>
<name>A0A8S5SZZ1_9CAUD</name>
<accession>A0A8S5SZZ1</accession>
<protein>
    <submittedName>
        <fullName evidence="1">Uncharacterized protein</fullName>
    </submittedName>
</protein>